<feature type="transmembrane region" description="Helical" evidence="7">
    <location>
        <begin position="295"/>
        <end position="314"/>
    </location>
</feature>
<dbReference type="GO" id="GO:0005886">
    <property type="term" value="C:plasma membrane"/>
    <property type="evidence" value="ECO:0007669"/>
    <property type="project" value="UniProtKB-SubCell"/>
</dbReference>
<dbReference type="EMBL" id="VCIW01000021">
    <property type="protein sequence ID" value="TLS49495.1"/>
    <property type="molecule type" value="Genomic_DNA"/>
</dbReference>
<keyword evidence="6 7" id="KW-0472">Membrane</keyword>
<protein>
    <submittedName>
        <fullName evidence="9">Sensor histidine kinase</fullName>
    </submittedName>
</protein>
<evidence type="ECO:0000259" key="8">
    <source>
        <dbReference type="PROSITE" id="PS50885"/>
    </source>
</evidence>
<dbReference type="InterPro" id="IPR036890">
    <property type="entry name" value="HATPase_C_sf"/>
</dbReference>
<keyword evidence="7" id="KW-0812">Transmembrane</keyword>
<sequence>MTHGHESGEGAMLSIGKALTENRTWRRKGGRGMKHQVFVKLLVGFLLVAVPMEAIALATSWYGAKVVLEETNQSMEEKLYFFASFLEEELSNVNQMLVSVSMDTDLMEYALQRSDEFSYPNVITFDRLTSKLKILQFSSEYIVDVFMLLPQSNEVVSVMNGFKHIQEKERAYSRKMQDSETNRFLHEDKLVYFSDNGDFVLGVEISQAHIVESLRSHQGNAEYHVFIKDRLQDAVLSPRKLTADEQATIERIGRDPGAMDDLVVQETESKDRLFRIGFYASKAEVLGPFHSLRTWFWALTCFAVFVIVLFSLFINQQIQAPLALIVRSMKEVERGKYGGRLALRKNDEFGYVYKQFNRMAEQLQTLIQEGLERKIQFQRAQLRSLQSQINPHFLYNCFYNGYRMAKSGQTDNVAKLCKFLGDYFRFVTYSNDKDVPLSDELKYTTTYLEIQKIRFSDRLSFDIDCRVDASAYLVPGLVLQPLVENALIHGLEQREGATRIEVRIVEEGEAIRAEVSDDGPGIDEAQLHRIRELLRQTENETEHFGLWNIEWRLRYRFGEDGMLSIGPRTDGAGTLVSFVFPKVAARRGA</sequence>
<reference evidence="9 10" key="1">
    <citation type="submission" date="2019-05" db="EMBL/GenBank/DDBJ databases">
        <authorList>
            <person name="Narsing Rao M.P."/>
            <person name="Li W.J."/>
        </authorList>
    </citation>
    <scope>NUCLEOTIDE SEQUENCE [LARGE SCALE GENOMIC DNA]</scope>
    <source>
        <strain evidence="9 10">SYSU_K30003</strain>
    </source>
</reference>
<dbReference type="InterPro" id="IPR003660">
    <property type="entry name" value="HAMP_dom"/>
</dbReference>
<gene>
    <name evidence="9" type="ORF">FE782_25630</name>
</gene>
<keyword evidence="7" id="KW-1133">Transmembrane helix</keyword>
<evidence type="ECO:0000256" key="7">
    <source>
        <dbReference type="SAM" id="Phobius"/>
    </source>
</evidence>
<proteinExistence type="predicted"/>
<evidence type="ECO:0000256" key="2">
    <source>
        <dbReference type="ARBA" id="ARBA00022475"/>
    </source>
</evidence>
<comment type="caution">
    <text evidence="9">The sequence shown here is derived from an EMBL/GenBank/DDBJ whole genome shotgun (WGS) entry which is preliminary data.</text>
</comment>
<evidence type="ECO:0000256" key="5">
    <source>
        <dbReference type="ARBA" id="ARBA00022777"/>
    </source>
</evidence>
<dbReference type="Gene3D" id="3.30.565.10">
    <property type="entry name" value="Histidine kinase-like ATPase, C-terminal domain"/>
    <property type="match status" value="1"/>
</dbReference>
<evidence type="ECO:0000313" key="9">
    <source>
        <dbReference type="EMBL" id="TLS49495.1"/>
    </source>
</evidence>
<dbReference type="SUPFAM" id="SSF55874">
    <property type="entry name" value="ATPase domain of HSP90 chaperone/DNA topoisomerase II/histidine kinase"/>
    <property type="match status" value="1"/>
</dbReference>
<dbReference type="Gene3D" id="6.10.340.10">
    <property type="match status" value="1"/>
</dbReference>
<dbReference type="PANTHER" id="PTHR34220">
    <property type="entry name" value="SENSOR HISTIDINE KINASE YPDA"/>
    <property type="match status" value="1"/>
</dbReference>
<evidence type="ECO:0000256" key="6">
    <source>
        <dbReference type="ARBA" id="ARBA00023136"/>
    </source>
</evidence>
<evidence type="ECO:0000256" key="3">
    <source>
        <dbReference type="ARBA" id="ARBA00022553"/>
    </source>
</evidence>
<organism evidence="9 10">
    <name type="scientific">Paenibacillus antri</name>
    <dbReference type="NCBI Taxonomy" id="2582848"/>
    <lineage>
        <taxon>Bacteria</taxon>
        <taxon>Bacillati</taxon>
        <taxon>Bacillota</taxon>
        <taxon>Bacilli</taxon>
        <taxon>Bacillales</taxon>
        <taxon>Paenibacillaceae</taxon>
        <taxon>Paenibacillus</taxon>
    </lineage>
</organism>
<dbReference type="Proteomes" id="UP000309676">
    <property type="component" value="Unassembled WGS sequence"/>
</dbReference>
<dbReference type="Pfam" id="PF06580">
    <property type="entry name" value="His_kinase"/>
    <property type="match status" value="1"/>
</dbReference>
<dbReference type="Pfam" id="PF02518">
    <property type="entry name" value="HATPase_c"/>
    <property type="match status" value="1"/>
</dbReference>
<dbReference type="GO" id="GO:0000155">
    <property type="term" value="F:phosphorelay sensor kinase activity"/>
    <property type="evidence" value="ECO:0007669"/>
    <property type="project" value="InterPro"/>
</dbReference>
<dbReference type="InterPro" id="IPR050640">
    <property type="entry name" value="Bact_2-comp_sensor_kinase"/>
</dbReference>
<dbReference type="AlphaFoldDB" id="A0A5R9GDP1"/>
<dbReference type="PROSITE" id="PS50885">
    <property type="entry name" value="HAMP"/>
    <property type="match status" value="1"/>
</dbReference>
<feature type="domain" description="HAMP" evidence="8">
    <location>
        <begin position="316"/>
        <end position="368"/>
    </location>
</feature>
<name>A0A5R9GDP1_9BACL</name>
<dbReference type="PANTHER" id="PTHR34220:SF7">
    <property type="entry name" value="SENSOR HISTIDINE KINASE YPDA"/>
    <property type="match status" value="1"/>
</dbReference>
<dbReference type="InterPro" id="IPR010559">
    <property type="entry name" value="Sig_transdc_His_kin_internal"/>
</dbReference>
<keyword evidence="2" id="KW-1003">Cell membrane</keyword>
<comment type="subcellular location">
    <subcellularLocation>
        <location evidence="1">Cell membrane</location>
        <topology evidence="1">Multi-pass membrane protein</topology>
    </subcellularLocation>
</comment>
<dbReference type="CDD" id="cd06225">
    <property type="entry name" value="HAMP"/>
    <property type="match status" value="1"/>
</dbReference>
<evidence type="ECO:0000256" key="1">
    <source>
        <dbReference type="ARBA" id="ARBA00004651"/>
    </source>
</evidence>
<feature type="transmembrane region" description="Helical" evidence="7">
    <location>
        <begin position="37"/>
        <end position="64"/>
    </location>
</feature>
<dbReference type="SMART" id="SM00304">
    <property type="entry name" value="HAMP"/>
    <property type="match status" value="1"/>
</dbReference>
<dbReference type="SUPFAM" id="SSF158472">
    <property type="entry name" value="HAMP domain-like"/>
    <property type="match status" value="1"/>
</dbReference>
<keyword evidence="3" id="KW-0597">Phosphoprotein</keyword>
<evidence type="ECO:0000313" key="10">
    <source>
        <dbReference type="Proteomes" id="UP000309676"/>
    </source>
</evidence>
<keyword evidence="4" id="KW-0808">Transferase</keyword>
<evidence type="ECO:0000256" key="4">
    <source>
        <dbReference type="ARBA" id="ARBA00022679"/>
    </source>
</evidence>
<accession>A0A5R9GDP1</accession>
<dbReference type="InterPro" id="IPR003594">
    <property type="entry name" value="HATPase_dom"/>
</dbReference>
<keyword evidence="5 9" id="KW-0418">Kinase</keyword>
<dbReference type="Pfam" id="PF00672">
    <property type="entry name" value="HAMP"/>
    <property type="match status" value="1"/>
</dbReference>
<keyword evidence="10" id="KW-1185">Reference proteome</keyword>